<dbReference type="Gene3D" id="3.30.1890.10">
    <property type="entry name" value="FepE-like"/>
    <property type="match status" value="1"/>
</dbReference>
<dbReference type="GO" id="GO:0005886">
    <property type="term" value="C:plasma membrane"/>
    <property type="evidence" value="ECO:0007669"/>
    <property type="project" value="UniProtKB-SubCell"/>
</dbReference>
<dbReference type="PANTHER" id="PTHR32309:SF13">
    <property type="entry name" value="FERRIC ENTEROBACTIN TRANSPORT PROTEIN FEPE"/>
    <property type="match status" value="1"/>
</dbReference>
<keyword evidence="5 6" id="KW-0472">Membrane</keyword>
<dbReference type="PANTHER" id="PTHR32309">
    <property type="entry name" value="TYROSINE-PROTEIN KINASE"/>
    <property type="match status" value="1"/>
</dbReference>
<protein>
    <submittedName>
        <fullName evidence="8">Ferric enterobactin transport protein FepE</fullName>
    </submittedName>
</protein>
<evidence type="ECO:0000313" key="8">
    <source>
        <dbReference type="EMBL" id="SJZ74396.1"/>
    </source>
</evidence>
<evidence type="ECO:0000256" key="6">
    <source>
        <dbReference type="SAM" id="Phobius"/>
    </source>
</evidence>
<evidence type="ECO:0000256" key="4">
    <source>
        <dbReference type="ARBA" id="ARBA00022989"/>
    </source>
</evidence>
<organism evidence="8 9">
    <name type="scientific">Photobacterium toruni</name>
    <dbReference type="NCBI Taxonomy" id="1935446"/>
    <lineage>
        <taxon>Bacteria</taxon>
        <taxon>Pseudomonadati</taxon>
        <taxon>Pseudomonadota</taxon>
        <taxon>Gammaproteobacteria</taxon>
        <taxon>Vibrionales</taxon>
        <taxon>Vibrionaceae</taxon>
        <taxon>Photobacterium</taxon>
    </lineage>
</organism>
<name>A0A1T4N5M6_9GAMM</name>
<dbReference type="Proteomes" id="UP000191116">
    <property type="component" value="Unassembled WGS sequence"/>
</dbReference>
<keyword evidence="3 6" id="KW-0812">Transmembrane</keyword>
<dbReference type="AlphaFoldDB" id="A0A1T4N5M6"/>
<accession>A0A1T4N5M6</accession>
<evidence type="ECO:0000256" key="1">
    <source>
        <dbReference type="ARBA" id="ARBA00004651"/>
    </source>
</evidence>
<dbReference type="InterPro" id="IPR003856">
    <property type="entry name" value="LPS_length_determ_N"/>
</dbReference>
<proteinExistence type="predicted"/>
<dbReference type="EMBL" id="FUWP01000002">
    <property type="protein sequence ID" value="SJZ74396.1"/>
    <property type="molecule type" value="Genomic_DNA"/>
</dbReference>
<evidence type="ECO:0000259" key="7">
    <source>
        <dbReference type="Pfam" id="PF02706"/>
    </source>
</evidence>
<comment type="subcellular location">
    <subcellularLocation>
        <location evidence="1">Cell membrane</location>
        <topology evidence="1">Multi-pass membrane protein</topology>
    </subcellularLocation>
</comment>
<dbReference type="Pfam" id="PF02706">
    <property type="entry name" value="Wzz"/>
    <property type="match status" value="1"/>
</dbReference>
<gene>
    <name evidence="8" type="primary">fepE</name>
    <name evidence="8" type="ORF">CZ814_00590</name>
</gene>
<dbReference type="OrthoDB" id="9775724at2"/>
<keyword evidence="2" id="KW-1003">Cell membrane</keyword>
<feature type="transmembrane region" description="Helical" evidence="6">
    <location>
        <begin position="336"/>
        <end position="360"/>
    </location>
</feature>
<dbReference type="Gene3D" id="1.10.287.210">
    <property type="match status" value="1"/>
</dbReference>
<reference evidence="8 9" key="1">
    <citation type="submission" date="2017-02" db="EMBL/GenBank/DDBJ databases">
        <authorList>
            <person name="Peterson S.W."/>
        </authorList>
    </citation>
    <scope>NUCLEOTIDE SEQUENCE [LARGE SCALE GENOMIC DNA]</scope>
    <source>
        <strain evidence="8 9">CECT 9189</strain>
    </source>
</reference>
<feature type="transmembrane region" description="Helical" evidence="6">
    <location>
        <begin position="31"/>
        <end position="49"/>
    </location>
</feature>
<evidence type="ECO:0000256" key="5">
    <source>
        <dbReference type="ARBA" id="ARBA00023136"/>
    </source>
</evidence>
<dbReference type="InterPro" id="IPR050445">
    <property type="entry name" value="Bact_polysacc_biosynth/exp"/>
</dbReference>
<evidence type="ECO:0000256" key="2">
    <source>
        <dbReference type="ARBA" id="ARBA00022475"/>
    </source>
</evidence>
<dbReference type="GO" id="GO:0004713">
    <property type="term" value="F:protein tyrosine kinase activity"/>
    <property type="evidence" value="ECO:0007669"/>
    <property type="project" value="TreeGrafter"/>
</dbReference>
<evidence type="ECO:0000313" key="9">
    <source>
        <dbReference type="Proteomes" id="UP000191116"/>
    </source>
</evidence>
<feature type="domain" description="Polysaccharide chain length determinant N-terminal" evidence="7">
    <location>
        <begin position="14"/>
        <end position="119"/>
    </location>
</feature>
<dbReference type="SUPFAM" id="SSF160355">
    <property type="entry name" value="Bacterial polysaccharide co-polymerase-like"/>
    <property type="match status" value="1"/>
</dbReference>
<keyword evidence="4 6" id="KW-1133">Transmembrane helix</keyword>
<dbReference type="RefSeq" id="WP_080173378.1">
    <property type="nucleotide sequence ID" value="NZ_AP024854.1"/>
</dbReference>
<evidence type="ECO:0000256" key="3">
    <source>
        <dbReference type="ARBA" id="ARBA00022692"/>
    </source>
</evidence>
<sequence>MNDMQVVNHYRNDDEIDLAQLIKTLWLGKKVIIGSIILFSVIAITYALTAQQWWTSSAIVTTGQYRDIAALRQQVANFYVVSNNQDKDKNKENDKDNNNVDELNKLLDSDALLNQYITEFNAFNNKKDFILSNPIMKEYANIGNKKSNSSFVNLWTKKIQATLTNKKEEGVYTLSYQATSSDLSHKLLLSYTQFIDNKVQKDIFGGLAAVIKNQKLILKSQLLSLETQAKELKQQELVKTDYALKIANSAEVNKPVPLMNNNQLFSIDLGSDGLSEKSKILKQMTDLSLFEPGILMTRTDLGLLSTIKLNHKIKFEPVSYLQNVGYPITRDKPKRALIIILGSLLGGMLGVAIVLLKAALGKKEI</sequence>